<dbReference type="InterPro" id="IPR044056">
    <property type="entry name" value="InlI_Ig-like"/>
</dbReference>
<keyword evidence="5" id="KW-0677">Repeat</keyword>
<evidence type="ECO:0000256" key="3">
    <source>
        <dbReference type="ARBA" id="ARBA00022525"/>
    </source>
</evidence>
<evidence type="ECO:0000256" key="1">
    <source>
        <dbReference type="ARBA" id="ARBA00004168"/>
    </source>
</evidence>
<keyword evidence="4 8" id="KW-0732">Signal</keyword>
<dbReference type="InterPro" id="IPR019931">
    <property type="entry name" value="LPXTG_anchor"/>
</dbReference>
<evidence type="ECO:0000256" key="7">
    <source>
        <dbReference type="SAM" id="Phobius"/>
    </source>
</evidence>
<dbReference type="Pfam" id="PF06458">
    <property type="entry name" value="MucBP"/>
    <property type="match status" value="1"/>
</dbReference>
<dbReference type="InterPro" id="IPR009459">
    <property type="entry name" value="MucBP_dom"/>
</dbReference>
<keyword evidence="6" id="KW-0572">Peptidoglycan-anchor</keyword>
<name>A0A8H9JR15_LISMN</name>
<organism evidence="10">
    <name type="scientific">Listeria monocytogenes</name>
    <dbReference type="NCBI Taxonomy" id="1639"/>
    <lineage>
        <taxon>Bacteria</taxon>
        <taxon>Bacillati</taxon>
        <taxon>Bacillota</taxon>
        <taxon>Bacilli</taxon>
        <taxon>Bacillales</taxon>
        <taxon>Listeriaceae</taxon>
        <taxon>Listeria</taxon>
    </lineage>
</organism>
<dbReference type="Gene3D" id="2.60.40.10">
    <property type="entry name" value="Immunoglobulins"/>
    <property type="match status" value="1"/>
</dbReference>
<dbReference type="Gene3D" id="3.10.20.320">
    <property type="entry name" value="Putative peptidoglycan bound protein (lpxtg motif)"/>
    <property type="match status" value="1"/>
</dbReference>
<dbReference type="EMBL" id="DABXZF010000003">
    <property type="protein sequence ID" value="HAO5921298.1"/>
    <property type="molecule type" value="Genomic_DNA"/>
</dbReference>
<evidence type="ECO:0000256" key="8">
    <source>
        <dbReference type="SAM" id="SignalP"/>
    </source>
</evidence>
<dbReference type="NCBIfam" id="TIGR01167">
    <property type="entry name" value="LPXTG_anchor"/>
    <property type="match status" value="1"/>
</dbReference>
<keyword evidence="7" id="KW-0812">Transmembrane</keyword>
<evidence type="ECO:0000256" key="6">
    <source>
        <dbReference type="ARBA" id="ARBA00023088"/>
    </source>
</evidence>
<dbReference type="Pfam" id="PF00746">
    <property type="entry name" value="Gram_pos_anchor"/>
    <property type="match status" value="1"/>
</dbReference>
<proteinExistence type="predicted"/>
<dbReference type="NCBIfam" id="NF033932">
    <property type="entry name" value="LapB_rpt_80"/>
    <property type="match status" value="1"/>
</dbReference>
<keyword evidence="2" id="KW-0134">Cell wall</keyword>
<comment type="caution">
    <text evidence="10">The sequence shown here is derived from an EMBL/GenBank/DDBJ whole genome shotgun (WGS) entry which is preliminary data.</text>
</comment>
<reference evidence="10" key="2">
    <citation type="submission" date="2020-10" db="EMBL/GenBank/DDBJ databases">
        <authorList>
            <consortium name="NCBI Pathogen Detection Project"/>
        </authorList>
    </citation>
    <scope>NUCLEOTIDE SEQUENCE</scope>
    <source>
        <strain evidence="10">SFBRL218_S4</strain>
    </source>
</reference>
<sequence>MFTKKKTIASLLILSSLAGQIALTPISALADTQDTNNIALLQNTNENVPYKYTSTLTFPVLTNQTQEDYKLEIKLALPTGMNYTDLQVSVGGEDITNQVGTTSFDSSTNTVTFKFDKVTSWDSLSKAKVKFDWKTSYSGEGGEAKIDSLVATATATSEDKAGNKSTSTGSLKPKDISAPVVKADKTEVTYNLGSNVTEEQFLTDINASVTDNYDSTISLTSNFTSIVNLAVSGDYSVNVQATDKAGNVSNTVNVTVHVATPAPVAGANITVNYLDSDGNKLAESDTLTGTIDSNYQSTSKKISGYTLETTPKNATGTFTDTPQTVDYIYKKDTVAPAPVVDPVNPVDPVDPVNPVNPVNPVDPVVNKPVIVTPNTDQVTTSNSVEKTTCNSLPKTGDTDQSTAATIFGALLLLISAPLLLFKKK</sequence>
<feature type="transmembrane region" description="Helical" evidence="7">
    <location>
        <begin position="403"/>
        <end position="421"/>
    </location>
</feature>
<reference evidence="10" key="1">
    <citation type="journal article" date="2018" name="Genome Biol.">
        <title>SKESA: strategic k-mer extension for scrupulous assemblies.</title>
        <authorList>
            <person name="Souvorov A."/>
            <person name="Agarwala R."/>
            <person name="Lipman D.J."/>
        </authorList>
    </citation>
    <scope>NUCLEOTIDE SEQUENCE</scope>
    <source>
        <strain evidence="10">SFBRL218_S4</strain>
    </source>
</reference>
<keyword evidence="7" id="KW-0472">Membrane</keyword>
<dbReference type="InterPro" id="IPR013783">
    <property type="entry name" value="Ig-like_fold"/>
</dbReference>
<feature type="signal peptide" evidence="8">
    <location>
        <begin position="1"/>
        <end position="30"/>
    </location>
</feature>
<feature type="domain" description="Gram-positive cocci surface proteins LPxTG" evidence="9">
    <location>
        <begin position="392"/>
        <end position="424"/>
    </location>
</feature>
<gene>
    <name evidence="10" type="ORF">IP987_000475</name>
</gene>
<evidence type="ECO:0000256" key="2">
    <source>
        <dbReference type="ARBA" id="ARBA00022512"/>
    </source>
</evidence>
<dbReference type="AlphaFoldDB" id="A0A8H9JR15"/>
<dbReference type="Pfam" id="PF18981">
    <property type="entry name" value="InlK_D3"/>
    <property type="match status" value="1"/>
</dbReference>
<feature type="chain" id="PRO_5033988874" evidence="8">
    <location>
        <begin position="31"/>
        <end position="424"/>
    </location>
</feature>
<keyword evidence="3" id="KW-0964">Secreted</keyword>
<dbReference type="PROSITE" id="PS50847">
    <property type="entry name" value="GRAM_POS_ANCHORING"/>
    <property type="match status" value="1"/>
</dbReference>
<evidence type="ECO:0000256" key="5">
    <source>
        <dbReference type="ARBA" id="ARBA00022737"/>
    </source>
</evidence>
<protein>
    <submittedName>
        <fullName evidence="10">MucBP domain-containing protein</fullName>
    </submittedName>
</protein>
<dbReference type="Proteomes" id="UP000853596">
    <property type="component" value="Unassembled WGS sequence"/>
</dbReference>
<keyword evidence="7" id="KW-1133">Transmembrane helix</keyword>
<comment type="subcellular location">
    <subcellularLocation>
        <location evidence="1">Secreted</location>
        <location evidence="1">Cell wall</location>
        <topology evidence="1">Peptidoglycan-anchor</topology>
    </subcellularLocation>
</comment>
<accession>A0A8H9JR15</accession>
<evidence type="ECO:0000256" key="4">
    <source>
        <dbReference type="ARBA" id="ARBA00022729"/>
    </source>
</evidence>
<evidence type="ECO:0000313" key="10">
    <source>
        <dbReference type="EMBL" id="HAO5921298.1"/>
    </source>
</evidence>
<evidence type="ECO:0000259" key="9">
    <source>
        <dbReference type="PROSITE" id="PS50847"/>
    </source>
</evidence>